<keyword evidence="2" id="KW-1185">Reference proteome</keyword>
<organism evidence="1 2">
    <name type="scientific">Vanrija pseudolonga</name>
    <dbReference type="NCBI Taxonomy" id="143232"/>
    <lineage>
        <taxon>Eukaryota</taxon>
        <taxon>Fungi</taxon>
        <taxon>Dikarya</taxon>
        <taxon>Basidiomycota</taxon>
        <taxon>Agaricomycotina</taxon>
        <taxon>Tremellomycetes</taxon>
        <taxon>Trichosporonales</taxon>
        <taxon>Trichosporonaceae</taxon>
        <taxon>Vanrija</taxon>
    </lineage>
</organism>
<dbReference type="AlphaFoldDB" id="A0AAF0YGR4"/>
<proteinExistence type="predicted"/>
<dbReference type="EMBL" id="CP086718">
    <property type="protein sequence ID" value="WOO83559.1"/>
    <property type="molecule type" value="Genomic_DNA"/>
</dbReference>
<protein>
    <submittedName>
        <fullName evidence="1">Uncharacterized protein</fullName>
    </submittedName>
</protein>
<accession>A0AAF0YGR4</accession>
<evidence type="ECO:0000313" key="2">
    <source>
        <dbReference type="Proteomes" id="UP000827549"/>
    </source>
</evidence>
<dbReference type="GeneID" id="87810251"/>
<reference evidence="1" key="1">
    <citation type="submission" date="2023-10" db="EMBL/GenBank/DDBJ databases">
        <authorList>
            <person name="Noh H."/>
        </authorList>
    </citation>
    <scope>NUCLEOTIDE SEQUENCE</scope>
    <source>
        <strain evidence="1">DUCC4014</strain>
    </source>
</reference>
<sequence length="382" mass="39512">MSHHASGGENGAEAGAHAHDPALDLEHIAVPRVVLVPDAHGPGATPRTERTYLPRRVAVAPAAPPPVGSTAAHAAMSIPHILDGVLSHLDTSTLLTIRSLSSSLLAAAAAHLAPHLLFMRDGAKLAIVSPRGRVPALPVSEYLEWDGSNWAESMGTPATVGIVRNAALALQPTSLLDTLGDVSRPASRIARGLVRVRCVRYAPDAAGRYTTRLALPHARTAVVYAAACAPGDLSAASVVLGASVRRLVVCPAGAAALPELSSGGGGGGALSDVVVRLSDLEDGYAPEDIGERRAWLARVVADLRRLAPLARLSVVDLGAVKASFWGYKRMAPAGVRAHLRHDVLAPAVAGVESIRWLSSDEYAAEVGSAQVALETAPWCGGR</sequence>
<gene>
    <name evidence="1" type="ORF">LOC62_05G007077</name>
</gene>
<name>A0AAF0YGR4_9TREE</name>
<evidence type="ECO:0000313" key="1">
    <source>
        <dbReference type="EMBL" id="WOO83559.1"/>
    </source>
</evidence>
<dbReference type="RefSeq" id="XP_062629585.1">
    <property type="nucleotide sequence ID" value="XM_062773601.1"/>
</dbReference>
<dbReference type="Proteomes" id="UP000827549">
    <property type="component" value="Chromosome 5"/>
</dbReference>